<evidence type="ECO:0000256" key="1">
    <source>
        <dbReference type="SAM" id="Phobius"/>
    </source>
</evidence>
<name>A0A6N4XM51_9FLAO</name>
<proteinExistence type="predicted"/>
<keyword evidence="3" id="KW-1185">Reference proteome</keyword>
<dbReference type="AlphaFoldDB" id="A0A6N4XM51"/>
<accession>A0A6N4XM51</accession>
<dbReference type="EMBL" id="CACVBY010000021">
    <property type="protein sequence ID" value="CAA7386958.1"/>
    <property type="molecule type" value="Genomic_DNA"/>
</dbReference>
<keyword evidence="1" id="KW-1133">Transmembrane helix</keyword>
<feature type="transmembrane region" description="Helical" evidence="1">
    <location>
        <begin position="6"/>
        <end position="27"/>
    </location>
</feature>
<keyword evidence="1" id="KW-0472">Membrane</keyword>
<protein>
    <submittedName>
        <fullName evidence="2">Uncharacterized protein</fullName>
    </submittedName>
</protein>
<organism evidence="2 3">
    <name type="scientific">Chryseobacterium fistulae</name>
    <dbReference type="NCBI Taxonomy" id="2675058"/>
    <lineage>
        <taxon>Bacteria</taxon>
        <taxon>Pseudomonadati</taxon>
        <taxon>Bacteroidota</taxon>
        <taxon>Flavobacteriia</taxon>
        <taxon>Flavobacteriales</taxon>
        <taxon>Weeksellaceae</taxon>
        <taxon>Chryseobacterium group</taxon>
        <taxon>Chryseobacterium</taxon>
    </lineage>
</organism>
<sequence length="51" mass="6131">MLKPTFLNICIFLFIKCIVFYIFLMIVNDNFTMLKGIFHIKMEKIYSITYG</sequence>
<evidence type="ECO:0000313" key="3">
    <source>
        <dbReference type="Proteomes" id="UP000445309"/>
    </source>
</evidence>
<gene>
    <name evidence="2" type="ORF">CHRY9393_01259</name>
</gene>
<keyword evidence="1" id="KW-0812">Transmembrane</keyword>
<evidence type="ECO:0000313" key="2">
    <source>
        <dbReference type="EMBL" id="CAA7386958.1"/>
    </source>
</evidence>
<reference evidence="2 3" key="1">
    <citation type="submission" date="2020-01" db="EMBL/GenBank/DDBJ databases">
        <authorList>
            <person name="Rodrigo-Torres L."/>
            <person name="Arahal R. D."/>
            <person name="Lucena T."/>
        </authorList>
    </citation>
    <scope>NUCLEOTIDE SEQUENCE [LARGE SCALE GENOMIC DNA]</scope>
    <source>
        <strain evidence="2 3">CECT 9393</strain>
    </source>
</reference>
<dbReference type="Proteomes" id="UP000445309">
    <property type="component" value="Unassembled WGS sequence"/>
</dbReference>